<dbReference type="Proteomes" id="UP001283361">
    <property type="component" value="Unassembled WGS sequence"/>
</dbReference>
<proteinExistence type="predicted"/>
<reference evidence="1" key="1">
    <citation type="journal article" date="2023" name="G3 (Bethesda)">
        <title>A reference genome for the long-term kleptoplast-retaining sea slug Elysia crispata morphotype clarki.</title>
        <authorList>
            <person name="Eastman K.E."/>
            <person name="Pendleton A.L."/>
            <person name="Shaikh M.A."/>
            <person name="Suttiyut T."/>
            <person name="Ogas R."/>
            <person name="Tomko P."/>
            <person name="Gavelis G."/>
            <person name="Widhalm J.R."/>
            <person name="Wisecaver J.H."/>
        </authorList>
    </citation>
    <scope>NUCLEOTIDE SEQUENCE</scope>
    <source>
        <strain evidence="1">ECLA1</strain>
    </source>
</reference>
<evidence type="ECO:0000313" key="1">
    <source>
        <dbReference type="EMBL" id="KAK3784936.1"/>
    </source>
</evidence>
<comment type="caution">
    <text evidence="1">The sequence shown here is derived from an EMBL/GenBank/DDBJ whole genome shotgun (WGS) entry which is preliminary data.</text>
</comment>
<sequence length="78" mass="8633">MALRAGVCGPDDKQWHSELVSADLTTNNGTQSWCLRTRRQTMAPRAGVCGPDDKQWHSELVSADLTTNNGTQSWCLRT</sequence>
<name>A0AAE1DVU8_9GAST</name>
<gene>
    <name evidence="1" type="ORF">RRG08_012355</name>
</gene>
<keyword evidence="2" id="KW-1185">Reference proteome</keyword>
<dbReference type="EMBL" id="JAWDGP010002181">
    <property type="protein sequence ID" value="KAK3784936.1"/>
    <property type="molecule type" value="Genomic_DNA"/>
</dbReference>
<accession>A0AAE1DVU8</accession>
<evidence type="ECO:0000313" key="2">
    <source>
        <dbReference type="Proteomes" id="UP001283361"/>
    </source>
</evidence>
<dbReference type="AlphaFoldDB" id="A0AAE1DVU8"/>
<organism evidence="1 2">
    <name type="scientific">Elysia crispata</name>
    <name type="common">lettuce slug</name>
    <dbReference type="NCBI Taxonomy" id="231223"/>
    <lineage>
        <taxon>Eukaryota</taxon>
        <taxon>Metazoa</taxon>
        <taxon>Spiralia</taxon>
        <taxon>Lophotrochozoa</taxon>
        <taxon>Mollusca</taxon>
        <taxon>Gastropoda</taxon>
        <taxon>Heterobranchia</taxon>
        <taxon>Euthyneura</taxon>
        <taxon>Panpulmonata</taxon>
        <taxon>Sacoglossa</taxon>
        <taxon>Placobranchoidea</taxon>
        <taxon>Plakobranchidae</taxon>
        <taxon>Elysia</taxon>
    </lineage>
</organism>
<protein>
    <submittedName>
        <fullName evidence="1">Uncharacterized protein</fullName>
    </submittedName>
</protein>